<feature type="region of interest" description="Disordered" evidence="6">
    <location>
        <begin position="157"/>
        <end position="184"/>
    </location>
</feature>
<dbReference type="Pfam" id="PF03626">
    <property type="entry name" value="COX4_pro"/>
    <property type="match status" value="1"/>
</dbReference>
<accession>A0ABY7VV22</accession>
<proteinExistence type="predicted"/>
<dbReference type="InterPro" id="IPR005171">
    <property type="entry name" value="Cyt_c_oxidase_su4_prok"/>
</dbReference>
<evidence type="ECO:0000256" key="2">
    <source>
        <dbReference type="ARBA" id="ARBA00022475"/>
    </source>
</evidence>
<keyword evidence="9" id="KW-1185">Reference proteome</keyword>
<keyword evidence="4 7" id="KW-1133">Transmembrane helix</keyword>
<dbReference type="NCBIfam" id="TIGR02229">
    <property type="entry name" value="caa3_sub_IV"/>
    <property type="match status" value="1"/>
</dbReference>
<evidence type="ECO:0000256" key="7">
    <source>
        <dbReference type="SAM" id="Phobius"/>
    </source>
</evidence>
<dbReference type="RefSeq" id="WP_274150659.1">
    <property type="nucleotide sequence ID" value="NZ_CP117811.1"/>
</dbReference>
<evidence type="ECO:0000313" key="9">
    <source>
        <dbReference type="Proteomes" id="UP001214250"/>
    </source>
</evidence>
<protein>
    <submittedName>
        <fullName evidence="8">Cytochrome C oxidase subunit IV family protein</fullName>
    </submittedName>
</protein>
<reference evidence="8 9" key="1">
    <citation type="submission" date="2023-02" db="EMBL/GenBank/DDBJ databases">
        <title>Genome sequence of Lentisphaera profundi SAORIC-696.</title>
        <authorList>
            <person name="Kim e."/>
            <person name="Cho J.-C."/>
            <person name="Choi A."/>
            <person name="Kang I."/>
        </authorList>
    </citation>
    <scope>NUCLEOTIDE SEQUENCE [LARGE SCALE GENOMIC DNA]</scope>
    <source>
        <strain evidence="8 9">SAORIC-696</strain>
    </source>
</reference>
<evidence type="ECO:0000256" key="6">
    <source>
        <dbReference type="SAM" id="MobiDB-lite"/>
    </source>
</evidence>
<evidence type="ECO:0000256" key="5">
    <source>
        <dbReference type="ARBA" id="ARBA00023136"/>
    </source>
</evidence>
<gene>
    <name evidence="8" type="ORF">PQO03_01255</name>
</gene>
<evidence type="ECO:0000256" key="4">
    <source>
        <dbReference type="ARBA" id="ARBA00022989"/>
    </source>
</evidence>
<feature type="transmembrane region" description="Helical" evidence="7">
    <location>
        <begin position="91"/>
        <end position="111"/>
    </location>
</feature>
<dbReference type="EMBL" id="CP117811">
    <property type="protein sequence ID" value="WDE96594.1"/>
    <property type="molecule type" value="Genomic_DNA"/>
</dbReference>
<sequence length="184" mass="20727">MSDHHGPESDHKPHVLPMIMYVAVGSALFGLTALTIWTAKFMPEVIYHFTKMQITPTIAIIIALAIAFTKAALVCGFFMHLHYDKPLNRAVFMSGIFFLSLFFLFTLADTLTRDDKVYLREGMPERFKSLTEIPHKPYFVPASTGYDIHGHSLEHATDHPVADTADEKVPEVDKSEEKAPEAKH</sequence>
<evidence type="ECO:0000256" key="3">
    <source>
        <dbReference type="ARBA" id="ARBA00022692"/>
    </source>
</evidence>
<feature type="transmembrane region" description="Helical" evidence="7">
    <location>
        <begin position="58"/>
        <end position="79"/>
    </location>
</feature>
<dbReference type="Proteomes" id="UP001214250">
    <property type="component" value="Chromosome 1"/>
</dbReference>
<keyword evidence="3 7" id="KW-0812">Transmembrane</keyword>
<name>A0ABY7VV22_9BACT</name>
<evidence type="ECO:0000256" key="1">
    <source>
        <dbReference type="ARBA" id="ARBA00004651"/>
    </source>
</evidence>
<organism evidence="8 9">
    <name type="scientific">Lentisphaera profundi</name>
    <dbReference type="NCBI Taxonomy" id="1658616"/>
    <lineage>
        <taxon>Bacteria</taxon>
        <taxon>Pseudomonadati</taxon>
        <taxon>Lentisphaerota</taxon>
        <taxon>Lentisphaeria</taxon>
        <taxon>Lentisphaerales</taxon>
        <taxon>Lentisphaeraceae</taxon>
        <taxon>Lentisphaera</taxon>
    </lineage>
</organism>
<comment type="subcellular location">
    <subcellularLocation>
        <location evidence="1">Cell membrane</location>
        <topology evidence="1">Multi-pass membrane protein</topology>
    </subcellularLocation>
</comment>
<feature type="transmembrane region" description="Helical" evidence="7">
    <location>
        <begin position="18"/>
        <end position="37"/>
    </location>
</feature>
<evidence type="ECO:0000313" key="8">
    <source>
        <dbReference type="EMBL" id="WDE96594.1"/>
    </source>
</evidence>
<keyword evidence="5 7" id="KW-0472">Membrane</keyword>
<dbReference type="InterPro" id="IPR011743">
    <property type="entry name" value="Caa3_sub_IV"/>
</dbReference>
<keyword evidence="2" id="KW-1003">Cell membrane</keyword>